<feature type="region of interest" description="Disordered" evidence="7">
    <location>
        <begin position="1004"/>
        <end position="1061"/>
    </location>
</feature>
<comment type="catalytic activity">
    <reaction evidence="1">
        <text>S-ubiquitinyl-[E2 ubiquitin-conjugating enzyme]-L-cysteine + [acceptor protein]-L-lysine = [E2 ubiquitin-conjugating enzyme]-L-cysteine + N(6)-ubiquitinyl-[acceptor protein]-L-lysine.</text>
        <dbReference type="EC" id="2.3.2.26"/>
    </reaction>
</comment>
<evidence type="ECO:0000256" key="7">
    <source>
        <dbReference type="SAM" id="MobiDB-lite"/>
    </source>
</evidence>
<dbReference type="CDD" id="cd00078">
    <property type="entry name" value="HECTc"/>
    <property type="match status" value="1"/>
</dbReference>
<evidence type="ECO:0000256" key="2">
    <source>
        <dbReference type="ARBA" id="ARBA00006331"/>
    </source>
</evidence>
<evidence type="ECO:0000256" key="3">
    <source>
        <dbReference type="ARBA" id="ARBA00012485"/>
    </source>
</evidence>
<dbReference type="Gene3D" id="3.30.2410.10">
    <property type="entry name" value="Hect, E3 ligase catalytic domain"/>
    <property type="match status" value="1"/>
</dbReference>
<dbReference type="InterPro" id="IPR011989">
    <property type="entry name" value="ARM-like"/>
</dbReference>
<keyword evidence="5 6" id="KW-0833">Ubl conjugation pathway</keyword>
<organism evidence="9 10">
    <name type="scientific">Linum tenue</name>
    <dbReference type="NCBI Taxonomy" id="586396"/>
    <lineage>
        <taxon>Eukaryota</taxon>
        <taxon>Viridiplantae</taxon>
        <taxon>Streptophyta</taxon>
        <taxon>Embryophyta</taxon>
        <taxon>Tracheophyta</taxon>
        <taxon>Spermatophyta</taxon>
        <taxon>Magnoliopsida</taxon>
        <taxon>eudicotyledons</taxon>
        <taxon>Gunneridae</taxon>
        <taxon>Pentapetalae</taxon>
        <taxon>rosids</taxon>
        <taxon>fabids</taxon>
        <taxon>Malpighiales</taxon>
        <taxon>Linaceae</taxon>
        <taxon>Linum</taxon>
    </lineage>
</organism>
<feature type="region of interest" description="Disordered" evidence="7">
    <location>
        <begin position="154"/>
        <end position="240"/>
    </location>
</feature>
<comment type="caution">
    <text evidence="9">The sequence shown here is derived from an EMBL/GenBank/DDBJ whole genome shotgun (WGS) entry which is preliminary data.</text>
</comment>
<dbReference type="SMART" id="SM00119">
    <property type="entry name" value="HECTc"/>
    <property type="match status" value="1"/>
</dbReference>
<dbReference type="GO" id="GO:0043161">
    <property type="term" value="P:proteasome-mediated ubiquitin-dependent protein catabolic process"/>
    <property type="evidence" value="ECO:0007669"/>
    <property type="project" value="TreeGrafter"/>
</dbReference>
<accession>A0AAV0PNB3</accession>
<evidence type="ECO:0000313" key="10">
    <source>
        <dbReference type="Proteomes" id="UP001154282"/>
    </source>
</evidence>
<keyword evidence="10" id="KW-1185">Reference proteome</keyword>
<dbReference type="InterPro" id="IPR045322">
    <property type="entry name" value="HECTD1/TRIP12-like"/>
</dbReference>
<sequence length="1702" mass="189657">MKRFRSKFTVVRCASPLFTSSIYILQLQLIQIRHPVSVSYTPTPSPLFGSSPPAQAPASSAENQTTARSPETAEGFLFVKERDEHRTEITPRPEVLYISSLQISGLRSSSKANFKQLEEKLISKLFRILGRMANRGQKRSEVIDELPADKRACSSLDFRPSTSNSSAQAQITSTPDPNDAETRDADMDTTSSHSGGSSHSEEDHERDSAYGSCDSDDADPRQSSLRNYQRQRSSGDHGRLRSVLSNLSEGSESSAKLAALTQLCEVLAFCSEDSLSTMMADSLSPVLVRFARDESNPDIMLLAIRALTYLCDVFPRASSLLVGHNAVPALCQRLMNIEYLDVAEQCLQALEKISHDQPLPCLQAGAVMAVLTFIDFFSTSVQRVALSTVVNICKKLPTDSSAPFMEAVPILCNLLQYEDRQLVENAATCLIKIAERVCHSQEMLDDLCKHGLVNQAAHLVQWNSRTTLSQPIYNGMIGLLTKLSCGSLTAFKTLYDLNIGSILKEILANYDLSHGIFSPHLVDGQGNQVYEVLKLLIQLLPSVTGEQDAQPQLLDKESYLNDHPDLLHKLGSDIMPMLVQVINSGANLYVCYGCLSVINKLVYFCKPDTLADLFKEANIASFLAGVFTRKDTHVLVLVLQIAERILQKVPEISLNSFIKEGVFFAIDALLTPEKCSSSIIPGSNGFQLPLEVGQKTASRTTLKCLCYSLDTNESASTSEAGECKLEKDSVQNLARHIRTSYFTQELDDSDKGLTDILQNLRALAVALDELMNKAGSDCSTHGEERFYNLLHQIMGKLGGREPVSAFEFIESGIVRSLSSYLSNGLCFREKMVPLADYDYCHVVERFEVLARLFPLSTDLNGGFTISVLIQKLQNALSSLENFPVILSHSFKQRNFYATVPHGRVTSHPCLRVRFKREEKEMCLRDYSEDAVSVDPFASLTAIQGFLLAKVRRKVRKRTQSAGQSVEPMEGVQLQIPLNATSVQGESSGMVESENMSADFPVMQEDRAKPSQSSSETVEVLQPRSPSQSLSENNNVSASVEPGEESPSTRVVGSDSCCSASPHGRDDSLKLAFYMDGQPLDQTLTLYQAFLQQKITSELETNSSANLWSQVYTITYKVATEPEDENREGSQDPLRPLLDKTEAHLLYTSYFRSMLESELVSDVDKSSPTYATLFLLKCLEGLNRCTFQLMSWERMHCFAKSLIHNLDDIKVIFLSVPQNEFVNSKLTEKLEQQMRDPLAVSTGGLPLWCNQLMDSCPFLFGFEARCKYFRLSAFGPQKALSQLQQHNNNNPGLSRDRRLLAAGSSPRKKFLVSRDQILESAARMMDLYSNVRAPVEVEYSEEVGTGLGPTLEFYTLVSHEFQNSGLAMWRGEHFSCMAKEMQTQHSEVVSPLGLFPCPMPPLMRDASNGVKFCEVGKRFFLLGQIVAKALQDGRVLDLPFSKAFYKLILHQELNICDIPSFDPELGRTLLEFQALVNRKKIDLESGVIGASFDACFRDTKIEDLCLDFTLPGYPCYVLNANEDPKMVNMDNLEEYVTLVVDATVRSGICRQVEAFKSGFNQVFPIEHLKIFTEEELERLVCGERDFWSFNELFDHIKFDHGYTASSPPVINLLEIIQEFDYEKRRAFLQFVTGAPRLPPGGLASLNPKLTIVRKHCSASADVDLPSVMTCANYLKLPPYSTKEKMKEKLVYAITEGQGSFHLS</sequence>
<proteinExistence type="inferred from homology"/>
<dbReference type="InterPro" id="IPR035983">
    <property type="entry name" value="Hect_E3_ubiquitin_ligase"/>
</dbReference>
<protein>
    <recommendedName>
        <fullName evidence="3">HECT-type E3 ubiquitin transferase</fullName>
        <ecNumber evidence="3">2.3.2.26</ecNumber>
    </recommendedName>
</protein>
<evidence type="ECO:0000256" key="6">
    <source>
        <dbReference type="PROSITE-ProRule" id="PRU00104"/>
    </source>
</evidence>
<dbReference type="SUPFAM" id="SSF48371">
    <property type="entry name" value="ARM repeat"/>
    <property type="match status" value="1"/>
</dbReference>
<gene>
    <name evidence="9" type="ORF">LITE_LOCUS39268</name>
</gene>
<evidence type="ECO:0000259" key="8">
    <source>
        <dbReference type="PROSITE" id="PS50237"/>
    </source>
</evidence>
<evidence type="ECO:0000313" key="9">
    <source>
        <dbReference type="EMBL" id="CAI0472428.1"/>
    </source>
</evidence>
<name>A0AAV0PNB3_9ROSI</name>
<dbReference type="Gene3D" id="3.90.1750.10">
    <property type="entry name" value="Hect, E3 ligase catalytic domains"/>
    <property type="match status" value="1"/>
</dbReference>
<feature type="compositionally biased region" description="Polar residues" evidence="7">
    <location>
        <begin position="221"/>
        <end position="232"/>
    </location>
</feature>
<dbReference type="Pfam" id="PF25579">
    <property type="entry name" value="TPR_TRIP12_N"/>
    <property type="match status" value="1"/>
</dbReference>
<dbReference type="InterPro" id="IPR057948">
    <property type="entry name" value="TPR_TRIP12_N"/>
</dbReference>
<feature type="compositionally biased region" description="Polar residues" evidence="7">
    <location>
        <begin position="1045"/>
        <end position="1058"/>
    </location>
</feature>
<dbReference type="GO" id="GO:0000209">
    <property type="term" value="P:protein polyubiquitination"/>
    <property type="evidence" value="ECO:0007669"/>
    <property type="project" value="TreeGrafter"/>
</dbReference>
<evidence type="ECO:0000256" key="4">
    <source>
        <dbReference type="ARBA" id="ARBA00022679"/>
    </source>
</evidence>
<feature type="compositionally biased region" description="Low complexity" evidence="7">
    <location>
        <begin position="50"/>
        <end position="61"/>
    </location>
</feature>
<dbReference type="SUPFAM" id="SSF56204">
    <property type="entry name" value="Hect, E3 ligase catalytic domain"/>
    <property type="match status" value="1"/>
</dbReference>
<feature type="domain" description="HECT" evidence="8">
    <location>
        <begin position="1322"/>
        <end position="1702"/>
    </location>
</feature>
<dbReference type="Gene3D" id="1.25.10.10">
    <property type="entry name" value="Leucine-rich Repeat Variant"/>
    <property type="match status" value="1"/>
</dbReference>
<dbReference type="GO" id="GO:0061630">
    <property type="term" value="F:ubiquitin protein ligase activity"/>
    <property type="evidence" value="ECO:0007669"/>
    <property type="project" value="UniProtKB-EC"/>
</dbReference>
<evidence type="ECO:0000256" key="5">
    <source>
        <dbReference type="ARBA" id="ARBA00022786"/>
    </source>
</evidence>
<dbReference type="FunFam" id="3.30.2410.10:FF:000007">
    <property type="entry name" value="Putative E3 ubiquitin-protein ligase HECTD1"/>
    <property type="match status" value="1"/>
</dbReference>
<feature type="compositionally biased region" description="Low complexity" evidence="7">
    <location>
        <begin position="188"/>
        <end position="198"/>
    </location>
</feature>
<feature type="compositionally biased region" description="Basic and acidic residues" evidence="7">
    <location>
        <begin position="199"/>
        <end position="208"/>
    </location>
</feature>
<evidence type="ECO:0000256" key="1">
    <source>
        <dbReference type="ARBA" id="ARBA00000885"/>
    </source>
</evidence>
<dbReference type="EC" id="2.3.2.26" evidence="3"/>
<feature type="compositionally biased region" description="Polar residues" evidence="7">
    <location>
        <begin position="1023"/>
        <end position="1037"/>
    </location>
</feature>
<dbReference type="Proteomes" id="UP001154282">
    <property type="component" value="Unassembled WGS sequence"/>
</dbReference>
<reference evidence="9" key="1">
    <citation type="submission" date="2022-08" db="EMBL/GenBank/DDBJ databases">
        <authorList>
            <person name="Gutierrez-Valencia J."/>
        </authorList>
    </citation>
    <scope>NUCLEOTIDE SEQUENCE</scope>
</reference>
<dbReference type="PANTHER" id="PTHR45670:SF10">
    <property type="entry name" value="E3 UBIQUITIN-PROTEIN LIGASE UPL4"/>
    <property type="match status" value="1"/>
</dbReference>
<dbReference type="EMBL" id="CAMGYJ010000009">
    <property type="protein sequence ID" value="CAI0472428.1"/>
    <property type="molecule type" value="Genomic_DNA"/>
</dbReference>
<dbReference type="InterPro" id="IPR016024">
    <property type="entry name" value="ARM-type_fold"/>
</dbReference>
<feature type="active site" description="Glycyl thioester intermediate" evidence="6">
    <location>
        <position position="1669"/>
    </location>
</feature>
<feature type="region of interest" description="Disordered" evidence="7">
    <location>
        <begin position="43"/>
        <end position="84"/>
    </location>
</feature>
<feature type="compositionally biased region" description="Polar residues" evidence="7">
    <location>
        <begin position="160"/>
        <end position="176"/>
    </location>
</feature>
<dbReference type="InterPro" id="IPR000569">
    <property type="entry name" value="HECT_dom"/>
</dbReference>
<comment type="similarity">
    <text evidence="2">Belongs to the UPL family. K-HECT subfamily.</text>
</comment>
<dbReference type="PANTHER" id="PTHR45670">
    <property type="entry name" value="E3 UBIQUITIN-PROTEIN LIGASE TRIP12"/>
    <property type="match status" value="1"/>
</dbReference>
<dbReference type="PROSITE" id="PS50237">
    <property type="entry name" value="HECT"/>
    <property type="match status" value="1"/>
</dbReference>
<keyword evidence="4" id="KW-0808">Transferase</keyword>
<dbReference type="Pfam" id="PF00632">
    <property type="entry name" value="HECT"/>
    <property type="match status" value="1"/>
</dbReference>